<proteinExistence type="predicted"/>
<evidence type="ECO:0008006" key="3">
    <source>
        <dbReference type="Google" id="ProtNLM"/>
    </source>
</evidence>
<accession>A0ABD1Z7N9</accession>
<protein>
    <recommendedName>
        <fullName evidence="3">Reverse transcriptase</fullName>
    </recommendedName>
</protein>
<organism evidence="1 2">
    <name type="scientific">Riccia fluitans</name>
    <dbReference type="NCBI Taxonomy" id="41844"/>
    <lineage>
        <taxon>Eukaryota</taxon>
        <taxon>Viridiplantae</taxon>
        <taxon>Streptophyta</taxon>
        <taxon>Embryophyta</taxon>
        <taxon>Marchantiophyta</taxon>
        <taxon>Marchantiopsida</taxon>
        <taxon>Marchantiidae</taxon>
        <taxon>Marchantiales</taxon>
        <taxon>Ricciaceae</taxon>
        <taxon>Riccia</taxon>
    </lineage>
</organism>
<dbReference type="Proteomes" id="UP001605036">
    <property type="component" value="Unassembled WGS sequence"/>
</dbReference>
<name>A0ABD1Z7N9_9MARC</name>
<gene>
    <name evidence="1" type="ORF">R1flu_010314</name>
</gene>
<reference evidence="1 2" key="1">
    <citation type="submission" date="2024-09" db="EMBL/GenBank/DDBJ databases">
        <title>Chromosome-scale assembly of Riccia fluitans.</title>
        <authorList>
            <person name="Paukszto L."/>
            <person name="Sawicki J."/>
            <person name="Karawczyk K."/>
            <person name="Piernik-Szablinska J."/>
            <person name="Szczecinska M."/>
            <person name="Mazdziarz M."/>
        </authorList>
    </citation>
    <scope>NUCLEOTIDE SEQUENCE [LARGE SCALE GENOMIC DNA]</scope>
    <source>
        <strain evidence="1">Rf_01</strain>
        <tissue evidence="1">Aerial parts of the thallus</tissue>
    </source>
</reference>
<dbReference type="AlphaFoldDB" id="A0ABD1Z7N9"/>
<evidence type="ECO:0000313" key="2">
    <source>
        <dbReference type="Proteomes" id="UP001605036"/>
    </source>
</evidence>
<comment type="caution">
    <text evidence="1">The sequence shown here is derived from an EMBL/GenBank/DDBJ whole genome shotgun (WGS) entry which is preliminary data.</text>
</comment>
<keyword evidence="2" id="KW-1185">Reference proteome</keyword>
<evidence type="ECO:0000313" key="1">
    <source>
        <dbReference type="EMBL" id="KAL2642727.1"/>
    </source>
</evidence>
<sequence>MMKDASLRGRLKPLTFSGSVVADFSLFADDMGVYSELDEASFRVLRGLLIFFESVAGARLNLHKSSALIIGLHIDPSQWLRQLRCVIMEHKRVYRYLGAPIGSGLSHKQLIAHCLDRMTSRLNLWSNRLLSFKEGSSL</sequence>
<dbReference type="EMBL" id="JBHFFA010000002">
    <property type="protein sequence ID" value="KAL2642727.1"/>
    <property type="molecule type" value="Genomic_DNA"/>
</dbReference>